<gene>
    <name evidence="1" type="ORF">LCPAC104_01240</name>
</gene>
<proteinExistence type="predicted"/>
<dbReference type="EMBL" id="MK500495">
    <property type="protein sequence ID" value="QBK90627.1"/>
    <property type="molecule type" value="Genomic_DNA"/>
</dbReference>
<evidence type="ECO:0000313" key="1">
    <source>
        <dbReference type="EMBL" id="QBK90627.1"/>
    </source>
</evidence>
<reference evidence="1" key="1">
    <citation type="journal article" date="2019" name="MBio">
        <title>Virus Genomes from Deep Sea Sediments Expand the Ocean Megavirome and Support Independent Origins of Viral Gigantism.</title>
        <authorList>
            <person name="Backstrom D."/>
            <person name="Yutin N."/>
            <person name="Jorgensen S.L."/>
            <person name="Dharamshi J."/>
            <person name="Homa F."/>
            <person name="Zaremba-Niedwiedzka K."/>
            <person name="Spang A."/>
            <person name="Wolf Y.I."/>
            <person name="Koonin E.V."/>
            <person name="Ettema T.J."/>
        </authorList>
    </citation>
    <scope>NUCLEOTIDE SEQUENCE</scope>
</reference>
<organism evidence="1">
    <name type="scientific">Pithovirus LCPAC104</name>
    <dbReference type="NCBI Taxonomy" id="2506589"/>
    <lineage>
        <taxon>Viruses</taxon>
        <taxon>Pithoviruses</taxon>
    </lineage>
</organism>
<protein>
    <submittedName>
        <fullName evidence="1">Uncharacterized protein</fullName>
    </submittedName>
</protein>
<sequence>MEESLKYVYHGLDLDNKTIEYNLTLPIEIEKISGSIYSLLFNDRSGVFSVNLDDIRILSQRVLTFPSILPYFERWAKIYFPKSVESPEIENVFIFSDTSDSNKKTNFNNPYIYDYREEESMIKTYKNTNPNIREDELMEKYLKDKNNFLNDVKNQKEKGVLFLRDYYYSKIPSNIIELFDIISKTDPLYIIDLLKLADYFNIILLKFQLLRYIMYNISLRTGPELRNDGWISQDSKRPKPYKPFP</sequence>
<name>A0A481Z4C9_9VIRU</name>
<accession>A0A481Z4C9</accession>